<feature type="domain" description="NADH:quinone oxidoreductase/Mrp antiporter transmembrane" evidence="18">
    <location>
        <begin position="108"/>
        <end position="386"/>
    </location>
</feature>
<feature type="transmembrane region" description="Helical" evidence="17">
    <location>
        <begin position="113"/>
        <end position="132"/>
    </location>
</feature>
<feature type="transmembrane region" description="Helical" evidence="17">
    <location>
        <begin position="51"/>
        <end position="76"/>
    </location>
</feature>
<feature type="transmembrane region" description="Helical" evidence="17">
    <location>
        <begin position="454"/>
        <end position="473"/>
    </location>
</feature>
<feature type="transmembrane region" description="Helical" evidence="17">
    <location>
        <begin position="88"/>
        <end position="107"/>
    </location>
</feature>
<keyword evidence="5 17" id="KW-0813">Transport</keyword>
<comment type="catalytic activity">
    <reaction evidence="16 17">
        <text>a ubiquinone + NADH + 5 H(+)(in) = a ubiquinol + NAD(+) + 4 H(+)(out)</text>
        <dbReference type="Rhea" id="RHEA:29091"/>
        <dbReference type="Rhea" id="RHEA-COMP:9565"/>
        <dbReference type="Rhea" id="RHEA-COMP:9566"/>
        <dbReference type="ChEBI" id="CHEBI:15378"/>
        <dbReference type="ChEBI" id="CHEBI:16389"/>
        <dbReference type="ChEBI" id="CHEBI:17976"/>
        <dbReference type="ChEBI" id="CHEBI:57540"/>
        <dbReference type="ChEBI" id="CHEBI:57945"/>
        <dbReference type="EC" id="7.1.1.2"/>
    </reaction>
</comment>
<accession>Q0ZD11</accession>
<dbReference type="Pfam" id="PF06455">
    <property type="entry name" value="NADH5_C"/>
    <property type="match status" value="1"/>
</dbReference>
<dbReference type="GO" id="GO:0005743">
    <property type="term" value="C:mitochondrial inner membrane"/>
    <property type="evidence" value="ECO:0007669"/>
    <property type="project" value="UniProtKB-SubCell"/>
</dbReference>
<evidence type="ECO:0000256" key="15">
    <source>
        <dbReference type="ARBA" id="ARBA00023136"/>
    </source>
</evidence>
<protein>
    <recommendedName>
        <fullName evidence="4 17">NADH-ubiquinone oxidoreductase chain 5</fullName>
        <ecNumber evidence="3 17">7.1.1.2</ecNumber>
    </recommendedName>
</protein>
<feature type="domain" description="NADH dehydrogenase subunit 5 C-terminal" evidence="20">
    <location>
        <begin position="394"/>
        <end position="568"/>
    </location>
</feature>
<evidence type="ECO:0000256" key="13">
    <source>
        <dbReference type="ARBA" id="ARBA00023075"/>
    </source>
</evidence>
<dbReference type="RefSeq" id="YP_665519.1">
    <property type="nucleotide sequence ID" value="NC_008233.1"/>
</dbReference>
<feature type="transmembrane region" description="Helical" evidence="17">
    <location>
        <begin position="421"/>
        <end position="442"/>
    </location>
</feature>
<dbReference type="GeneID" id="4177875"/>
<dbReference type="CTD" id="4540"/>
<feature type="transmembrane region" description="Helical" evidence="17">
    <location>
        <begin position="7"/>
        <end position="31"/>
    </location>
</feature>
<evidence type="ECO:0000259" key="20">
    <source>
        <dbReference type="Pfam" id="PF06455"/>
    </source>
</evidence>
<dbReference type="EMBL" id="DQ529236">
    <property type="protein sequence ID" value="ABF49569.1"/>
    <property type="molecule type" value="Genomic_DNA"/>
</dbReference>
<dbReference type="EC" id="7.1.1.2" evidence="3 17"/>
<dbReference type="Pfam" id="PF00662">
    <property type="entry name" value="Proton_antipo_N"/>
    <property type="match status" value="1"/>
</dbReference>
<dbReference type="InterPro" id="IPR010934">
    <property type="entry name" value="NADH_DH_su5_C"/>
</dbReference>
<dbReference type="GO" id="GO:0003954">
    <property type="term" value="F:NADH dehydrogenase activity"/>
    <property type="evidence" value="ECO:0007669"/>
    <property type="project" value="TreeGrafter"/>
</dbReference>
<feature type="transmembrane region" description="Helical" evidence="17">
    <location>
        <begin position="273"/>
        <end position="292"/>
    </location>
</feature>
<feature type="transmembrane region" description="Helical" evidence="17">
    <location>
        <begin position="378"/>
        <end position="400"/>
    </location>
</feature>
<dbReference type="InterPro" id="IPR003945">
    <property type="entry name" value="NU5C-like"/>
</dbReference>
<dbReference type="InterPro" id="IPR001516">
    <property type="entry name" value="Proton_antipo_N"/>
</dbReference>
<evidence type="ECO:0000256" key="5">
    <source>
        <dbReference type="ARBA" id="ARBA00022448"/>
    </source>
</evidence>
<dbReference type="PANTHER" id="PTHR42829">
    <property type="entry name" value="NADH-UBIQUINONE OXIDOREDUCTASE CHAIN 5"/>
    <property type="match status" value="1"/>
</dbReference>
<evidence type="ECO:0000256" key="17">
    <source>
        <dbReference type="RuleBase" id="RU003404"/>
    </source>
</evidence>
<name>Q0ZD11_9HEXA</name>
<proteinExistence type="inferred from homology"/>
<evidence type="ECO:0000256" key="7">
    <source>
        <dbReference type="ARBA" id="ARBA00022692"/>
    </source>
</evidence>
<dbReference type="PRINTS" id="PR01434">
    <property type="entry name" value="NADHDHGNASE5"/>
</dbReference>
<keyword evidence="10" id="KW-0249">Electron transport</keyword>
<feature type="transmembrane region" description="Helical" evidence="17">
    <location>
        <begin position="153"/>
        <end position="173"/>
    </location>
</feature>
<keyword evidence="14 17" id="KW-0496">Mitochondrion</keyword>
<evidence type="ECO:0000256" key="2">
    <source>
        <dbReference type="ARBA" id="ARBA00004448"/>
    </source>
</evidence>
<feature type="domain" description="NADH-Ubiquinone oxidoreductase (complex I) chain 5 N-terminal" evidence="19">
    <location>
        <begin position="53"/>
        <end position="91"/>
    </location>
</feature>
<keyword evidence="6" id="KW-0679">Respiratory chain</keyword>
<comment type="function">
    <text evidence="17">Core subunit of the mitochondrial membrane respiratory chain NADH dehydrogenase (Complex I) which catalyzes electron transfer from NADH through the respiratory chain, using ubiquinone as an electron acceptor. Essential for the catalytic activity and assembly of complex I.</text>
</comment>
<evidence type="ECO:0000256" key="6">
    <source>
        <dbReference type="ARBA" id="ARBA00022660"/>
    </source>
</evidence>
<feature type="transmembrane region" description="Helical" evidence="17">
    <location>
        <begin position="550"/>
        <end position="567"/>
    </location>
</feature>
<sequence length="568" mass="64857">MLFSNHICFLSMLFLEFFSFMFFMSGLLMLWDDSSYYLEWVIFSLNGVDLIGVLLLDYMSCIFLSVVMFISGMVVMYSDEYMHGDKNIVRFIMVVLLFVFSMAMLIISPNMISILLGWDGLGLVSYVLVIYYNNERSSSSGMLTAMSNRVGDVFLLLAIAWMLNYGSWNFIFYVNCMYFSSEMTFLFWLVFLGAITKSAQIPFSAWLPAAMAAPTPVSALVHSSTLVTAGIYLMIRFFPLLSDEMLKVMMFVSLMTMLMSSLVANYEVDLKRIIALSTLSQLGLMMFSLSLGCHKLSFFHLLTHALFKSLLFLCAGVVIHGSYGYQDIRKMGGLVSYLPFTGFCMGLSSLALGGFPFMAGFYSKDMILEFMELMCVNFFSYFLMLFSVGLTMMYSIRMMYYSLFGESKIFLSVNFGESSTMSMSMISLGFGSIFGGSLISWLMLPDLYMFDISLLESAMVMSVIIFGGFFGYYMGSSKSVGQESLFSFFFGNMWFMPWLCGQFLINLFLMYGGKSYKMIDMGWSEELGSNGILKLMIFFSRVVQWLHNNMIYYYYMLFFIAVIFIMFL</sequence>
<keyword evidence="7 17" id="KW-0812">Transmembrane</keyword>
<dbReference type="GO" id="GO:0008137">
    <property type="term" value="F:NADH dehydrogenase (ubiquinone) activity"/>
    <property type="evidence" value="ECO:0007669"/>
    <property type="project" value="UniProtKB-EC"/>
</dbReference>
<evidence type="ECO:0000259" key="18">
    <source>
        <dbReference type="Pfam" id="PF00361"/>
    </source>
</evidence>
<keyword evidence="15 17" id="KW-0472">Membrane</keyword>
<feature type="transmembrane region" description="Helical" evidence="17">
    <location>
        <begin position="485"/>
        <end position="511"/>
    </location>
</feature>
<gene>
    <name evidence="21" type="primary">ND5</name>
</gene>
<dbReference type="Pfam" id="PF00361">
    <property type="entry name" value="Proton_antipo_M"/>
    <property type="match status" value="1"/>
</dbReference>
<comment type="function">
    <text evidence="1">Core subunit of the mitochondrial membrane respiratory chain NADH dehydrogenase (Complex I) that is believed to belong to the minimal assembly required for catalysis. Complex I functions in the transfer of electrons from NADH to the respiratory chain. The immediate electron acceptor for the enzyme is believed to be ubiquinone.</text>
</comment>
<feature type="transmembrane region" description="Helical" evidence="17">
    <location>
        <begin position="219"/>
        <end position="239"/>
    </location>
</feature>
<keyword evidence="9" id="KW-1278">Translocase</keyword>
<evidence type="ECO:0000256" key="1">
    <source>
        <dbReference type="ARBA" id="ARBA00003257"/>
    </source>
</evidence>
<evidence type="ECO:0000256" key="12">
    <source>
        <dbReference type="ARBA" id="ARBA00023027"/>
    </source>
</evidence>
<feature type="transmembrane region" description="Helical" evidence="17">
    <location>
        <begin position="298"/>
        <end position="323"/>
    </location>
</feature>
<feature type="transmembrane region" description="Helical" evidence="17">
    <location>
        <begin position="185"/>
        <end position="207"/>
    </location>
</feature>
<organism evidence="21">
    <name type="scientific">Campodea fragilis</name>
    <dbReference type="NCBI Taxonomy" id="383857"/>
    <lineage>
        <taxon>Eukaryota</taxon>
        <taxon>Metazoa</taxon>
        <taxon>Ecdysozoa</taxon>
        <taxon>Arthropoda</taxon>
        <taxon>Hexapoda</taxon>
        <taxon>Diplura</taxon>
        <taxon>Rhabdura</taxon>
        <taxon>Campodeoidea</taxon>
        <taxon>Campodeidae</taxon>
        <taxon>Campodea</taxon>
    </lineage>
</organism>
<dbReference type="GO" id="GO:0015990">
    <property type="term" value="P:electron transport coupled proton transport"/>
    <property type="evidence" value="ECO:0007669"/>
    <property type="project" value="TreeGrafter"/>
</dbReference>
<evidence type="ECO:0000256" key="3">
    <source>
        <dbReference type="ARBA" id="ARBA00012944"/>
    </source>
</evidence>
<dbReference type="InterPro" id="IPR001750">
    <property type="entry name" value="ND/Mrp_TM"/>
</dbReference>
<evidence type="ECO:0000259" key="19">
    <source>
        <dbReference type="Pfam" id="PF00662"/>
    </source>
</evidence>
<feature type="transmembrane region" description="Helical" evidence="17">
    <location>
        <begin position="335"/>
        <end position="358"/>
    </location>
</feature>
<keyword evidence="12 17" id="KW-0520">NAD</keyword>
<evidence type="ECO:0000256" key="14">
    <source>
        <dbReference type="ARBA" id="ARBA00023128"/>
    </source>
</evidence>
<evidence type="ECO:0000256" key="8">
    <source>
        <dbReference type="ARBA" id="ARBA00022792"/>
    </source>
</evidence>
<comment type="similarity">
    <text evidence="17">Belongs to the complex I subunit 5 family.</text>
</comment>
<comment type="subcellular location">
    <subcellularLocation>
        <location evidence="2">Mitochondrion inner membrane</location>
        <topology evidence="2">Multi-pass membrane protein</topology>
    </subcellularLocation>
</comment>
<keyword evidence="11 17" id="KW-1133">Transmembrane helix</keyword>
<geneLocation type="mitochondrion" evidence="21"/>
<dbReference type="AlphaFoldDB" id="Q0ZD11"/>
<evidence type="ECO:0000256" key="16">
    <source>
        <dbReference type="ARBA" id="ARBA00049551"/>
    </source>
</evidence>
<evidence type="ECO:0000256" key="4">
    <source>
        <dbReference type="ARBA" id="ARBA00021096"/>
    </source>
</evidence>
<evidence type="ECO:0000256" key="10">
    <source>
        <dbReference type="ARBA" id="ARBA00022982"/>
    </source>
</evidence>
<evidence type="ECO:0000256" key="9">
    <source>
        <dbReference type="ARBA" id="ARBA00022967"/>
    </source>
</evidence>
<keyword evidence="13 17" id="KW-0830">Ubiquinone</keyword>
<dbReference type="PANTHER" id="PTHR42829:SF2">
    <property type="entry name" value="NADH-UBIQUINONE OXIDOREDUCTASE CHAIN 5"/>
    <property type="match status" value="1"/>
</dbReference>
<evidence type="ECO:0000256" key="11">
    <source>
        <dbReference type="ARBA" id="ARBA00022989"/>
    </source>
</evidence>
<reference evidence="21" key="1">
    <citation type="journal article" date="2006" name="Gene">
        <title>The mitochondrial genomes of Campodea fragilis and Campodea lubbocki (Hexapoda: Diplura): High genetic divergence in a morphologically uniform taxon.</title>
        <authorList>
            <person name="Podsiadlowski L."/>
            <person name="Carapelli A."/>
            <person name="Nardi F."/>
            <person name="Dallai R."/>
            <person name="Koch M."/>
            <person name="Boore J.L."/>
            <person name="Frati F."/>
        </authorList>
    </citation>
    <scope>NUCLEOTIDE SEQUENCE</scope>
</reference>
<dbReference type="GO" id="GO:0042773">
    <property type="term" value="P:ATP synthesis coupled electron transport"/>
    <property type="evidence" value="ECO:0007669"/>
    <property type="project" value="InterPro"/>
</dbReference>
<keyword evidence="8" id="KW-0999">Mitochondrion inner membrane</keyword>
<evidence type="ECO:0000313" key="21">
    <source>
        <dbReference type="EMBL" id="ABF49569.1"/>
    </source>
</evidence>